<evidence type="ECO:0000256" key="10">
    <source>
        <dbReference type="ARBA" id="ARBA00022842"/>
    </source>
</evidence>
<keyword evidence="10" id="KW-0460">Magnesium</keyword>
<dbReference type="SUPFAM" id="SSF55681">
    <property type="entry name" value="Class II aaRS and biotin synthetases"/>
    <property type="match status" value="1"/>
</dbReference>
<keyword evidence="5" id="KW-0963">Cytoplasm</keyword>
<comment type="subcellular location">
    <subcellularLocation>
        <location evidence="2">Cytoplasm</location>
    </subcellularLocation>
</comment>
<dbReference type="GO" id="GO:0005524">
    <property type="term" value="F:ATP binding"/>
    <property type="evidence" value="ECO:0007669"/>
    <property type="project" value="UniProtKB-KW"/>
</dbReference>
<protein>
    <recommendedName>
        <fullName evidence="4">phenylalanine--tRNA ligase</fullName>
        <ecNumber evidence="4">6.1.1.20</ecNumber>
    </recommendedName>
</protein>
<keyword evidence="8" id="KW-0547">Nucleotide-binding</keyword>
<dbReference type="Pfam" id="PF17759">
    <property type="entry name" value="tRNA_synthFbeta"/>
    <property type="match status" value="1"/>
</dbReference>
<evidence type="ECO:0000256" key="9">
    <source>
        <dbReference type="ARBA" id="ARBA00022840"/>
    </source>
</evidence>
<dbReference type="InterPro" id="IPR009061">
    <property type="entry name" value="DNA-bd_dom_put_sf"/>
</dbReference>
<feature type="domain" description="B5" evidence="13">
    <location>
        <begin position="282"/>
        <end position="357"/>
    </location>
</feature>
<sequence>MPTIKVKKSHIEKLLTKKLEFEELDFLLFNFKGEIENVMNDEIEIELSTDRLDLLCASGLARAFRSFLNLRKQPLIIKEDKDFKIFNDYTSIRDVRPYIASYIVRNVKLDTDAVMDIIAFQEKLHEVASRERKRFAVGLHDVSKIRSHELIYAGLPPDQISFVPLGNERNMGAKEILKETQQGKEYGKLLAGKDRYPLFYSKNNEILSMPPIINSELTKLTDSTTTILIDVTGDSFETVKAIAQMLAVNIAEYGGEISSIPILCKENEGLHTQSLTEFSYKSEFNEFRLDPSEVESVLGLKISPENLTTLLEKCDFKTLLRDHELIVQVPRYRLDVLHKVDIIEDIAIMYGYHKIEPEYPRHYTRGKLHPLTLILRASRNSLSLLGFVEVNNFMLASEREIEDFTFGFEPIRINNPKPEELNVLRTSIISKLLSFLSKNKNKPKPIKIFETGGVCYSIKNVYKQSFNVAALICDNIATLADIKSYLNQFALDLGLNIEFRERKMDCIIPKRGGKVFIGDSEIGVIGEIKPEILLKRNIEYPVAFFELRLFDSDLTKLTF</sequence>
<dbReference type="Proteomes" id="UP000240569">
    <property type="component" value="Unassembled WGS sequence"/>
</dbReference>
<dbReference type="InterPro" id="IPR045060">
    <property type="entry name" value="Phe-tRNA-ligase_IIc_bsu"/>
</dbReference>
<evidence type="ECO:0000259" key="13">
    <source>
        <dbReference type="PROSITE" id="PS51483"/>
    </source>
</evidence>
<keyword evidence="12" id="KW-0030">Aminoacyl-tRNA synthetase</keyword>
<evidence type="ECO:0000313" key="15">
    <source>
        <dbReference type="Proteomes" id="UP000240569"/>
    </source>
</evidence>
<evidence type="ECO:0000256" key="3">
    <source>
        <dbReference type="ARBA" id="ARBA00007438"/>
    </source>
</evidence>
<dbReference type="InterPro" id="IPR045864">
    <property type="entry name" value="aa-tRNA-synth_II/BPL/LPL"/>
</dbReference>
<dbReference type="PANTHER" id="PTHR10947">
    <property type="entry name" value="PHENYLALANYL-TRNA SYNTHETASE BETA CHAIN AND LEUCINE-RICH REPEAT-CONTAINING PROTEIN 47"/>
    <property type="match status" value="1"/>
</dbReference>
<dbReference type="InterPro" id="IPR041616">
    <property type="entry name" value="PheRS_beta_core"/>
</dbReference>
<evidence type="ECO:0000256" key="12">
    <source>
        <dbReference type="ARBA" id="ARBA00023146"/>
    </source>
</evidence>
<dbReference type="InterPro" id="IPR005146">
    <property type="entry name" value="B3/B4_tRNA-bd"/>
</dbReference>
<dbReference type="GO" id="GO:0004826">
    <property type="term" value="F:phenylalanine-tRNA ligase activity"/>
    <property type="evidence" value="ECO:0007669"/>
    <property type="project" value="UniProtKB-EC"/>
</dbReference>
<dbReference type="EC" id="6.1.1.20" evidence="4"/>
<dbReference type="Pfam" id="PF03484">
    <property type="entry name" value="B5"/>
    <property type="match status" value="1"/>
</dbReference>
<evidence type="ECO:0000256" key="7">
    <source>
        <dbReference type="ARBA" id="ARBA00022723"/>
    </source>
</evidence>
<keyword evidence="9" id="KW-0067">ATP-binding</keyword>
<dbReference type="Gene3D" id="3.30.56.10">
    <property type="match status" value="2"/>
</dbReference>
<dbReference type="SUPFAM" id="SSF46955">
    <property type="entry name" value="Putative DNA-binding domain"/>
    <property type="match status" value="2"/>
</dbReference>
<dbReference type="InterPro" id="IPR004531">
    <property type="entry name" value="Phe-tRNA-synth_IIc_bsu_arc_euk"/>
</dbReference>
<name>A0A2R6AKG1_9ARCH</name>
<dbReference type="PROSITE" id="PS51483">
    <property type="entry name" value="B5"/>
    <property type="match status" value="1"/>
</dbReference>
<evidence type="ECO:0000256" key="11">
    <source>
        <dbReference type="ARBA" id="ARBA00022917"/>
    </source>
</evidence>
<dbReference type="EMBL" id="NEXD01000001">
    <property type="protein sequence ID" value="PSN86870.1"/>
    <property type="molecule type" value="Genomic_DNA"/>
</dbReference>
<accession>A0A2R6AKG1</accession>
<dbReference type="SMART" id="SM00873">
    <property type="entry name" value="B3_4"/>
    <property type="match status" value="1"/>
</dbReference>
<comment type="caution">
    <text evidence="14">The sequence shown here is derived from an EMBL/GenBank/DDBJ whole genome shotgun (WGS) entry which is preliminary data.</text>
</comment>
<evidence type="ECO:0000256" key="2">
    <source>
        <dbReference type="ARBA" id="ARBA00004496"/>
    </source>
</evidence>
<comment type="cofactor">
    <cofactor evidence="1">
        <name>Mg(2+)</name>
        <dbReference type="ChEBI" id="CHEBI:18420"/>
    </cofactor>
</comment>
<dbReference type="PANTHER" id="PTHR10947:SF0">
    <property type="entry name" value="PHENYLALANINE--TRNA LIGASE BETA SUBUNIT"/>
    <property type="match status" value="1"/>
</dbReference>
<dbReference type="Pfam" id="PF18262">
    <property type="entry name" value="PhetRS_B1"/>
    <property type="match status" value="1"/>
</dbReference>
<dbReference type="InterPro" id="IPR005147">
    <property type="entry name" value="tRNA_synthase_B5-dom"/>
</dbReference>
<evidence type="ECO:0000256" key="1">
    <source>
        <dbReference type="ARBA" id="ARBA00001946"/>
    </source>
</evidence>
<evidence type="ECO:0000256" key="8">
    <source>
        <dbReference type="ARBA" id="ARBA00022741"/>
    </source>
</evidence>
<dbReference type="NCBIfam" id="TIGR00471">
    <property type="entry name" value="pheT_arch"/>
    <property type="match status" value="1"/>
</dbReference>
<dbReference type="SMART" id="SM00874">
    <property type="entry name" value="B5"/>
    <property type="match status" value="1"/>
</dbReference>
<evidence type="ECO:0000256" key="4">
    <source>
        <dbReference type="ARBA" id="ARBA00012814"/>
    </source>
</evidence>
<proteinExistence type="inferred from homology"/>
<dbReference type="GO" id="GO:0006432">
    <property type="term" value="P:phenylalanyl-tRNA aminoacylation"/>
    <property type="evidence" value="ECO:0007669"/>
    <property type="project" value="InterPro"/>
</dbReference>
<evidence type="ECO:0000256" key="5">
    <source>
        <dbReference type="ARBA" id="ARBA00022490"/>
    </source>
</evidence>
<dbReference type="InterPro" id="IPR020825">
    <property type="entry name" value="Phe-tRNA_synthase-like_B3/B4"/>
</dbReference>
<organism evidence="14 15">
    <name type="scientific">Candidatus Marsarchaeota G1 archaeon BE_D</name>
    <dbReference type="NCBI Taxonomy" id="1978156"/>
    <lineage>
        <taxon>Archaea</taxon>
        <taxon>Candidatus Marsarchaeota</taxon>
        <taxon>Candidatus Marsarchaeota group 1</taxon>
    </lineage>
</organism>
<evidence type="ECO:0000256" key="6">
    <source>
        <dbReference type="ARBA" id="ARBA00022598"/>
    </source>
</evidence>
<keyword evidence="7" id="KW-0479">Metal-binding</keyword>
<dbReference type="Gene3D" id="3.30.930.10">
    <property type="entry name" value="Bira Bifunctional Protein, Domain 2"/>
    <property type="match status" value="1"/>
</dbReference>
<keyword evidence="6 14" id="KW-0436">Ligase</keyword>
<reference evidence="14 15" key="1">
    <citation type="submission" date="2017-04" db="EMBL/GenBank/DDBJ databases">
        <title>Novel microbial lineages endemic to geothermal iron-oxide mats fill important gaps in the evolutionary history of Archaea.</title>
        <authorList>
            <person name="Jay Z.J."/>
            <person name="Beam J.P."/>
            <person name="Dlakic M."/>
            <person name="Rusch D.B."/>
            <person name="Kozubal M.A."/>
            <person name="Inskeep W.P."/>
        </authorList>
    </citation>
    <scope>NUCLEOTIDE SEQUENCE [LARGE SCALE GENOMIC DNA]</scope>
    <source>
        <strain evidence="14">BE_D</strain>
    </source>
</reference>
<dbReference type="GO" id="GO:0000287">
    <property type="term" value="F:magnesium ion binding"/>
    <property type="evidence" value="ECO:0007669"/>
    <property type="project" value="InterPro"/>
</dbReference>
<gene>
    <name evidence="14" type="ORF">B9Q02_00220</name>
</gene>
<comment type="similarity">
    <text evidence="3">Belongs to the phenylalanyl-tRNA synthetase beta subunit family. Type 2 subfamily.</text>
</comment>
<keyword evidence="11" id="KW-0648">Protein biosynthesis</keyword>
<dbReference type="GO" id="GO:0009328">
    <property type="term" value="C:phenylalanine-tRNA ligase complex"/>
    <property type="evidence" value="ECO:0007669"/>
    <property type="project" value="TreeGrafter"/>
</dbReference>
<dbReference type="GO" id="GO:0003723">
    <property type="term" value="F:RNA binding"/>
    <property type="evidence" value="ECO:0007669"/>
    <property type="project" value="InterPro"/>
</dbReference>
<dbReference type="AlphaFoldDB" id="A0A2R6AKG1"/>
<dbReference type="InterPro" id="IPR040659">
    <property type="entry name" value="PhetRS_B1"/>
</dbReference>
<evidence type="ECO:0000313" key="14">
    <source>
        <dbReference type="EMBL" id="PSN86870.1"/>
    </source>
</evidence>
<dbReference type="Gene3D" id="3.50.40.10">
    <property type="entry name" value="Phenylalanyl-trna Synthetase, Chain B, domain 3"/>
    <property type="match status" value="1"/>
</dbReference>